<organism evidence="1 2">
    <name type="scientific">Paracoccidioides lutzii (strain ATCC MYA-826 / Pb01)</name>
    <name type="common">Paracoccidioides brasiliensis</name>
    <dbReference type="NCBI Taxonomy" id="502779"/>
    <lineage>
        <taxon>Eukaryota</taxon>
        <taxon>Fungi</taxon>
        <taxon>Dikarya</taxon>
        <taxon>Ascomycota</taxon>
        <taxon>Pezizomycotina</taxon>
        <taxon>Eurotiomycetes</taxon>
        <taxon>Eurotiomycetidae</taxon>
        <taxon>Onygenales</taxon>
        <taxon>Ajellomycetaceae</taxon>
        <taxon>Paracoccidioides</taxon>
    </lineage>
</organism>
<accession>A0A0A2VL89</accession>
<dbReference type="AlphaFoldDB" id="A0A0A2VL89"/>
<dbReference type="RefSeq" id="XP_015703134.1">
    <property type="nucleotide sequence ID" value="XM_015847225.1"/>
</dbReference>
<dbReference type="VEuPathDB" id="FungiDB:PAAG_11606"/>
<protein>
    <submittedName>
        <fullName evidence="1">Uncharacterized protein</fullName>
    </submittedName>
</protein>
<dbReference type="HOGENOM" id="CLU_3335751_0_0_1"/>
<dbReference type="GeneID" id="26970544"/>
<evidence type="ECO:0000313" key="1">
    <source>
        <dbReference type="EMBL" id="KGQ01624.1"/>
    </source>
</evidence>
<proteinExistence type="predicted"/>
<dbReference type="KEGG" id="pbl:PAAG_11606"/>
<dbReference type="EMBL" id="KN293998">
    <property type="protein sequence ID" value="KGQ01624.1"/>
    <property type="molecule type" value="Genomic_DNA"/>
</dbReference>
<evidence type="ECO:0000313" key="2">
    <source>
        <dbReference type="Proteomes" id="UP000002059"/>
    </source>
</evidence>
<dbReference type="Proteomes" id="UP000002059">
    <property type="component" value="Partially assembled WGS sequence"/>
</dbReference>
<reference evidence="1 2" key="1">
    <citation type="journal article" date="2011" name="PLoS Genet.">
        <title>Comparative genomic analysis of human fungal pathogens causing paracoccidioidomycosis.</title>
        <authorList>
            <person name="Desjardins C.A."/>
            <person name="Champion M.D."/>
            <person name="Holder J.W."/>
            <person name="Muszewska A."/>
            <person name="Goldberg J."/>
            <person name="Bailao A.M."/>
            <person name="Brigido M.M."/>
            <person name="Ferreira M.E."/>
            <person name="Garcia A.M."/>
            <person name="Grynberg M."/>
            <person name="Gujja S."/>
            <person name="Heiman D.I."/>
            <person name="Henn M.R."/>
            <person name="Kodira C.D."/>
            <person name="Leon-Narvaez H."/>
            <person name="Longo L.V."/>
            <person name="Ma L.J."/>
            <person name="Malavazi I."/>
            <person name="Matsuo A.L."/>
            <person name="Morais F.V."/>
            <person name="Pereira M."/>
            <person name="Rodriguez-Brito S."/>
            <person name="Sakthikumar S."/>
            <person name="Salem-Izacc S.M."/>
            <person name="Sykes S.M."/>
            <person name="Teixeira M.M."/>
            <person name="Vallejo M.C."/>
            <person name="Walter M.E."/>
            <person name="Yandava C."/>
            <person name="Young S."/>
            <person name="Zeng Q."/>
            <person name="Zucker J."/>
            <person name="Felipe M.S."/>
            <person name="Goldman G.H."/>
            <person name="Haas B.J."/>
            <person name="McEwen J.G."/>
            <person name="Nino-Vega G."/>
            <person name="Puccia R."/>
            <person name="San-Blas G."/>
            <person name="Soares C.M."/>
            <person name="Birren B.W."/>
            <person name="Cuomo C.A."/>
        </authorList>
    </citation>
    <scope>NUCLEOTIDE SEQUENCE [LARGE SCALE GENOMIC DNA]</scope>
    <source>
        <strain evidence="2">ATCC MYA-826 / Pb01</strain>
    </source>
</reference>
<name>A0A0A2VL89_PARBA</name>
<gene>
    <name evidence="1" type="ORF">PAAG_11606</name>
</gene>
<keyword evidence="2" id="KW-1185">Reference proteome</keyword>
<sequence>MAAAARSDHARIYGEHLLGGVREESLAEQQMRNMRRWA</sequence>